<dbReference type="SUPFAM" id="SSF53335">
    <property type="entry name" value="S-adenosyl-L-methionine-dependent methyltransferases"/>
    <property type="match status" value="1"/>
</dbReference>
<evidence type="ECO:0000256" key="7">
    <source>
        <dbReference type="ARBA" id="ARBA00022679"/>
    </source>
</evidence>
<keyword evidence="13" id="KW-1185">Reference proteome</keyword>
<evidence type="ECO:0000256" key="4">
    <source>
        <dbReference type="ARBA" id="ARBA00013346"/>
    </source>
</evidence>
<dbReference type="PANTHER" id="PTHR11579">
    <property type="entry name" value="PROTEIN-L-ISOASPARTATE O-METHYLTRANSFERASE"/>
    <property type="match status" value="1"/>
</dbReference>
<proteinExistence type="inferred from homology"/>
<evidence type="ECO:0000256" key="3">
    <source>
        <dbReference type="ARBA" id="ARBA00011890"/>
    </source>
</evidence>
<dbReference type="Pfam" id="PF01135">
    <property type="entry name" value="PCMT"/>
    <property type="match status" value="1"/>
</dbReference>
<dbReference type="EMBL" id="BMUT01000008">
    <property type="protein sequence ID" value="GGX90000.1"/>
    <property type="molecule type" value="Genomic_DNA"/>
</dbReference>
<comment type="caution">
    <text evidence="12">The sequence shown here is derived from an EMBL/GenBank/DDBJ whole genome shotgun (WGS) entry which is preliminary data.</text>
</comment>
<comment type="similarity">
    <text evidence="2">Belongs to the methyltransferase superfamily. L-isoaspartyl/D-aspartyl protein methyltransferase family.</text>
</comment>
<keyword evidence="8" id="KW-0949">S-adenosyl-L-methionine</keyword>
<evidence type="ECO:0000313" key="13">
    <source>
        <dbReference type="Proteomes" id="UP000659223"/>
    </source>
</evidence>
<reference evidence="13" key="1">
    <citation type="journal article" date="2019" name="Int. J. Syst. Evol. Microbiol.">
        <title>The Global Catalogue of Microorganisms (GCM) 10K type strain sequencing project: providing services to taxonomists for standard genome sequencing and annotation.</title>
        <authorList>
            <consortium name="The Broad Institute Genomics Platform"/>
            <consortium name="The Broad Institute Genome Sequencing Center for Infectious Disease"/>
            <person name="Wu L."/>
            <person name="Ma J."/>
        </authorList>
    </citation>
    <scope>NUCLEOTIDE SEQUENCE [LARGE SCALE GENOMIC DNA]</scope>
    <source>
        <strain evidence="13">JCM 4586</strain>
    </source>
</reference>
<dbReference type="EC" id="2.1.1.77" evidence="3"/>
<evidence type="ECO:0000256" key="6">
    <source>
        <dbReference type="ARBA" id="ARBA00022603"/>
    </source>
</evidence>
<evidence type="ECO:0000256" key="5">
    <source>
        <dbReference type="ARBA" id="ARBA00022490"/>
    </source>
</evidence>
<gene>
    <name evidence="12" type="primary">pcm</name>
    <name evidence="12" type="ORF">GCM10010324_39570</name>
</gene>
<evidence type="ECO:0000256" key="11">
    <source>
        <dbReference type="ARBA" id="ARBA00031350"/>
    </source>
</evidence>
<evidence type="ECO:0000256" key="10">
    <source>
        <dbReference type="ARBA" id="ARBA00031323"/>
    </source>
</evidence>
<evidence type="ECO:0000256" key="8">
    <source>
        <dbReference type="ARBA" id="ARBA00022691"/>
    </source>
</evidence>
<dbReference type="RefSeq" id="WP_190023040.1">
    <property type="nucleotide sequence ID" value="NZ_BMUT01000008.1"/>
</dbReference>
<protein>
    <recommendedName>
        <fullName evidence="4">Protein-L-isoaspartate O-methyltransferase</fullName>
        <ecNumber evidence="3">2.1.1.77</ecNumber>
    </recommendedName>
    <alternativeName>
        <fullName evidence="11">L-isoaspartyl protein carboxyl methyltransferase</fullName>
    </alternativeName>
    <alternativeName>
        <fullName evidence="9">Protein L-isoaspartyl methyltransferase</fullName>
    </alternativeName>
    <alternativeName>
        <fullName evidence="10">Protein-beta-aspartate methyltransferase</fullName>
    </alternativeName>
</protein>
<comment type="subcellular location">
    <subcellularLocation>
        <location evidence="1">Cytoplasm</location>
    </subcellularLocation>
</comment>
<evidence type="ECO:0000256" key="1">
    <source>
        <dbReference type="ARBA" id="ARBA00004496"/>
    </source>
</evidence>
<name>A0ABQ2YPL8_9ACTN</name>
<dbReference type="Proteomes" id="UP000659223">
    <property type="component" value="Unassembled WGS sequence"/>
</dbReference>
<dbReference type="Gene3D" id="3.40.50.150">
    <property type="entry name" value="Vaccinia Virus protein VP39"/>
    <property type="match status" value="1"/>
</dbReference>
<evidence type="ECO:0000256" key="9">
    <source>
        <dbReference type="ARBA" id="ARBA00030757"/>
    </source>
</evidence>
<accession>A0ABQ2YPL8</accession>
<evidence type="ECO:0000313" key="12">
    <source>
        <dbReference type="EMBL" id="GGX90000.1"/>
    </source>
</evidence>
<sequence length="381" mass="41263">MTGPDYTALRRRCADALQAEDQFGAPWVREVFEKVERERFAPARIRVSDPGGNGGQEVIDYATDARAWANAVYAPDRSLITQLDDGATLLEPGAPGRFTSSLSAPRVVVRQLCHLDLRPRHRVLHIGTGSGYDSALIAERTGARNLFTLEVDDRLAATARRNLDTAGYPDVQAVAGDGEQGWPAGAPYDRVLCTASANRVPRAWIEQTRPGGVILTPYRGLALPRLVVADDGKTASGPIVDAMSFMVLRGQRGTEAADLRPVVKATLSESERVRTDADLSPVKTELGAEFLYHVLVPGTRLVFGEETWWLEARDGSSWAAWKPDGRGRQWGTRRLLTEAAEALTAWKAAGAPGLTALGLTVDAGGDRVWAHEPDGPSWPVP</sequence>
<dbReference type="InterPro" id="IPR029063">
    <property type="entry name" value="SAM-dependent_MTases_sf"/>
</dbReference>
<dbReference type="CDD" id="cd02440">
    <property type="entry name" value="AdoMet_MTases"/>
    <property type="match status" value="1"/>
</dbReference>
<keyword evidence="7" id="KW-0808">Transferase</keyword>
<evidence type="ECO:0000256" key="2">
    <source>
        <dbReference type="ARBA" id="ARBA00005369"/>
    </source>
</evidence>
<dbReference type="InterPro" id="IPR000682">
    <property type="entry name" value="PCMT"/>
</dbReference>
<organism evidence="12 13">
    <name type="scientific">Streptomyces hiroshimensis</name>
    <dbReference type="NCBI Taxonomy" id="66424"/>
    <lineage>
        <taxon>Bacteria</taxon>
        <taxon>Bacillati</taxon>
        <taxon>Actinomycetota</taxon>
        <taxon>Actinomycetes</taxon>
        <taxon>Kitasatosporales</taxon>
        <taxon>Streptomycetaceae</taxon>
        <taxon>Streptomyces</taxon>
    </lineage>
</organism>
<keyword evidence="6" id="KW-0489">Methyltransferase</keyword>
<dbReference type="PANTHER" id="PTHR11579:SF0">
    <property type="entry name" value="PROTEIN-L-ISOASPARTATE(D-ASPARTATE) O-METHYLTRANSFERASE"/>
    <property type="match status" value="1"/>
</dbReference>
<keyword evidence="5" id="KW-0963">Cytoplasm</keyword>